<keyword evidence="1" id="KW-0472">Membrane</keyword>
<name>A0A0K1QF41_9BACT</name>
<dbReference type="EMBL" id="CP012333">
    <property type="protein sequence ID" value="AKV04384.1"/>
    <property type="molecule type" value="Genomic_DNA"/>
</dbReference>
<sequence>MLIGPRLRATLLTAFALSLVSSRALADEASCKEGFEQADLLLKSTTGEVRLLEARERLRACANPSCKSWMVSDCTKSLAVLEQRLPSVVFFARTERGDELLDVKVEAGGEWLAERLDGRAIETDPGPRTFRFVLPSGEAYEVKAVVAEGVKAQAVTLRVSARPTTANPALAAAPITTAPEASGSGSSLRTTSYLLGGAGLAGLALGTYFGLRAISQKSDAKCDAAAECEDGDALAKARSSAMMSNVAFVAGGVLTASGVALFVLSTPDSSVRASMAPAVSQQAMGMTMTGAW</sequence>
<reference evidence="3 4" key="1">
    <citation type="submission" date="2015-08" db="EMBL/GenBank/DDBJ databases">
        <authorList>
            <person name="Babu N.S."/>
            <person name="Beckwith C.J."/>
            <person name="Beseler K.G."/>
            <person name="Brison A."/>
            <person name="Carone J.V."/>
            <person name="Caskin T.P."/>
            <person name="Diamond M."/>
            <person name="Durham M.E."/>
            <person name="Foxe J.M."/>
            <person name="Go M."/>
            <person name="Henderson B.A."/>
            <person name="Jones I.B."/>
            <person name="McGettigan J.A."/>
            <person name="Micheletti S.J."/>
            <person name="Nasrallah M.E."/>
            <person name="Ortiz D."/>
            <person name="Piller C.R."/>
            <person name="Privatt S.R."/>
            <person name="Schneider S.L."/>
            <person name="Sharp S."/>
            <person name="Smith T.C."/>
            <person name="Stanton J.D."/>
            <person name="Ullery H.E."/>
            <person name="Wilson R.J."/>
            <person name="Serrano M.G."/>
            <person name="Buck G."/>
            <person name="Lee V."/>
            <person name="Wang Y."/>
            <person name="Carvalho R."/>
            <person name="Voegtly L."/>
            <person name="Shi R."/>
            <person name="Duckworth R."/>
            <person name="Johnson A."/>
            <person name="Loviza R."/>
            <person name="Walstead R."/>
            <person name="Shah Z."/>
            <person name="Kiflezghi M."/>
            <person name="Wade K."/>
            <person name="Ball S.L."/>
            <person name="Bradley K.W."/>
            <person name="Asai D.J."/>
            <person name="Bowman C.A."/>
            <person name="Russell D.A."/>
            <person name="Pope W.H."/>
            <person name="Jacobs-Sera D."/>
            <person name="Hendrix R.W."/>
            <person name="Hatfull G.F."/>
        </authorList>
    </citation>
    <scope>NUCLEOTIDE SEQUENCE [LARGE SCALE GENOMIC DNA]</scope>
    <source>
        <strain evidence="3 4">DSM 27648</strain>
    </source>
</reference>
<evidence type="ECO:0000256" key="2">
    <source>
        <dbReference type="SAM" id="SignalP"/>
    </source>
</evidence>
<accession>A0A0K1QF41</accession>
<protein>
    <recommendedName>
        <fullName evidence="5">Transmembrane protein</fullName>
    </recommendedName>
</protein>
<gene>
    <name evidence="3" type="ORF">AKJ09_11047</name>
</gene>
<proteinExistence type="predicted"/>
<evidence type="ECO:0000313" key="4">
    <source>
        <dbReference type="Proteomes" id="UP000064967"/>
    </source>
</evidence>
<organism evidence="3 4">
    <name type="scientific">Labilithrix luteola</name>
    <dbReference type="NCBI Taxonomy" id="1391654"/>
    <lineage>
        <taxon>Bacteria</taxon>
        <taxon>Pseudomonadati</taxon>
        <taxon>Myxococcota</taxon>
        <taxon>Polyangia</taxon>
        <taxon>Polyangiales</taxon>
        <taxon>Labilitrichaceae</taxon>
        <taxon>Labilithrix</taxon>
    </lineage>
</organism>
<keyword evidence="4" id="KW-1185">Reference proteome</keyword>
<keyword evidence="1" id="KW-1133">Transmembrane helix</keyword>
<dbReference type="RefSeq" id="WP_146655007.1">
    <property type="nucleotide sequence ID" value="NZ_CP012333.1"/>
</dbReference>
<evidence type="ECO:0000256" key="1">
    <source>
        <dbReference type="SAM" id="Phobius"/>
    </source>
</evidence>
<dbReference type="KEGG" id="llu:AKJ09_11047"/>
<feature type="chain" id="PRO_5005467272" description="Transmembrane protein" evidence="2">
    <location>
        <begin position="27"/>
        <end position="292"/>
    </location>
</feature>
<dbReference type="Proteomes" id="UP000064967">
    <property type="component" value="Chromosome"/>
</dbReference>
<keyword evidence="1" id="KW-0812">Transmembrane</keyword>
<feature type="signal peptide" evidence="2">
    <location>
        <begin position="1"/>
        <end position="26"/>
    </location>
</feature>
<dbReference type="STRING" id="1391654.AKJ09_11047"/>
<feature type="transmembrane region" description="Helical" evidence="1">
    <location>
        <begin position="246"/>
        <end position="265"/>
    </location>
</feature>
<keyword evidence="2" id="KW-0732">Signal</keyword>
<evidence type="ECO:0000313" key="3">
    <source>
        <dbReference type="EMBL" id="AKV04384.1"/>
    </source>
</evidence>
<evidence type="ECO:0008006" key="5">
    <source>
        <dbReference type="Google" id="ProtNLM"/>
    </source>
</evidence>
<feature type="transmembrane region" description="Helical" evidence="1">
    <location>
        <begin position="193"/>
        <end position="211"/>
    </location>
</feature>
<dbReference type="AlphaFoldDB" id="A0A0K1QF41"/>